<dbReference type="Proteomes" id="UP001642540">
    <property type="component" value="Unassembled WGS sequence"/>
</dbReference>
<dbReference type="EMBL" id="CAXLJM020000036">
    <property type="protein sequence ID" value="CAL8104772.1"/>
    <property type="molecule type" value="Genomic_DNA"/>
</dbReference>
<sequence length="149" mass="16271">MKLSEKSSDILFRLILISCCLTVHVTASSSSNIEASGEGGFCMNKLPKRPVPGNCTENRVCEDLVAIPNMLDNSVKCGDQGECVATQMPQNEYCKEACAGSPCGKFCLQEHETKVAMYCIETRDHPNAMPNSTMVTTNTYYCTCYTGQS</sequence>
<keyword evidence="3" id="KW-1185">Reference proteome</keyword>
<gene>
    <name evidence="2" type="ORF">ODALV1_LOCUS11853</name>
</gene>
<protein>
    <submittedName>
        <fullName evidence="2">Uncharacterized protein</fullName>
    </submittedName>
</protein>
<name>A0ABP1QJQ9_9HEXA</name>
<keyword evidence="1" id="KW-0732">Signal</keyword>
<accession>A0ABP1QJQ9</accession>
<feature type="chain" id="PRO_5046221895" evidence="1">
    <location>
        <begin position="28"/>
        <end position="149"/>
    </location>
</feature>
<reference evidence="2 3" key="1">
    <citation type="submission" date="2024-08" db="EMBL/GenBank/DDBJ databases">
        <authorList>
            <person name="Cucini C."/>
            <person name="Frati F."/>
        </authorList>
    </citation>
    <scope>NUCLEOTIDE SEQUENCE [LARGE SCALE GENOMIC DNA]</scope>
</reference>
<comment type="caution">
    <text evidence="2">The sequence shown here is derived from an EMBL/GenBank/DDBJ whole genome shotgun (WGS) entry which is preliminary data.</text>
</comment>
<organism evidence="2 3">
    <name type="scientific">Orchesella dallaii</name>
    <dbReference type="NCBI Taxonomy" id="48710"/>
    <lineage>
        <taxon>Eukaryota</taxon>
        <taxon>Metazoa</taxon>
        <taxon>Ecdysozoa</taxon>
        <taxon>Arthropoda</taxon>
        <taxon>Hexapoda</taxon>
        <taxon>Collembola</taxon>
        <taxon>Entomobryomorpha</taxon>
        <taxon>Entomobryoidea</taxon>
        <taxon>Orchesellidae</taxon>
        <taxon>Orchesellinae</taxon>
        <taxon>Orchesella</taxon>
    </lineage>
</organism>
<feature type="signal peptide" evidence="1">
    <location>
        <begin position="1"/>
        <end position="27"/>
    </location>
</feature>
<evidence type="ECO:0000313" key="2">
    <source>
        <dbReference type="EMBL" id="CAL8104772.1"/>
    </source>
</evidence>
<evidence type="ECO:0000313" key="3">
    <source>
        <dbReference type="Proteomes" id="UP001642540"/>
    </source>
</evidence>
<evidence type="ECO:0000256" key="1">
    <source>
        <dbReference type="SAM" id="SignalP"/>
    </source>
</evidence>
<proteinExistence type="predicted"/>